<dbReference type="Pfam" id="PF05729">
    <property type="entry name" value="NACHT"/>
    <property type="match status" value="1"/>
</dbReference>
<evidence type="ECO:0000256" key="1">
    <source>
        <dbReference type="SAM" id="MobiDB-lite"/>
    </source>
</evidence>
<evidence type="ECO:0000259" key="2">
    <source>
        <dbReference type="PROSITE" id="PS50837"/>
    </source>
</evidence>
<dbReference type="OrthoDB" id="135105at2"/>
<reference evidence="4" key="1">
    <citation type="submission" date="2016-06" db="EMBL/GenBank/DDBJ databases">
        <authorList>
            <person name="Varghese N."/>
            <person name="Submissions Spin"/>
        </authorList>
    </citation>
    <scope>NUCLEOTIDE SEQUENCE [LARGE SCALE GENOMIC DNA]</scope>
    <source>
        <strain evidence="4">DSM 43909</strain>
    </source>
</reference>
<name>A0A1C4YDY3_MICVI</name>
<evidence type="ECO:0000313" key="3">
    <source>
        <dbReference type="EMBL" id="SCF18943.1"/>
    </source>
</evidence>
<keyword evidence="4" id="KW-1185">Reference proteome</keyword>
<dbReference type="EMBL" id="LT607411">
    <property type="protein sequence ID" value="SCF18943.1"/>
    <property type="molecule type" value="Genomic_DNA"/>
</dbReference>
<sequence>MSLTAMAAIGAIVMKAAEGAASVLGRDLAVSAKTKRASQDAANIRVSSGSADFVDSLSGQQLQSFKGFVSSPQFESLVQQAMISAIVNRRQTDESTLRNQIRHGLRHRGDFNGPDLLQATDAVADLIYAGVEATKRRAATGSLDSGRALTMAALSAAAAARNSELLSRIESLAEVEKFAEALRSAMRANTNKLRLAHSVQNMRVRHGQLYVPPKLQRSKPLTVRGDALRPSGKVPSKTPSKGEKLTISSLPADSTRHVILGDPGAGKSTLATKFVHDLVTDNIPGMEGQVPILLIVRNHTQSLRTDHQTLVHYLEASCRRPHNLNPPKSALDYLLLNGRATVVIDGVDELGDASFRESFAELVDNFARLYPLTRIVVTSRVVGYTEAPLDYELFPVVEILPFDDTQVSAYASKWFKLDSALTRDEQYQLATSFMDESAAAGDLRTNPLLLSLLCSLYSSVHFIPKNKPEIFERCAELLFETWDRSRGIETSRRYGAHIKPAIQRLAWLILTDEKGRQALPRHEIISFLAAFMQAKRFEDIDEATQAAKDFLDFCAGRAWVLTDMGADTLQPHYGFVHRTFLEYFAATQLVKTDPTPTSVWAQLSKNVGEPSWEVVAQLAVQLIDRQVDDGAERILNLLLKEVDDPFTPTARKALLLAFGVRVLDVVAPDNATLRSLTAHCVELACSVPVERRRPNLSNDKHWLETARISGYGSREVMDAPLEALLELSSTDNASRVARNMVETLDTLANSSPRDPSGILRAVLTEGPLHLIMQPGSSVASDVRTILRERPTPASAEYWFRLQKAPSQEDVREHGTRILYERIVFTNGLLPSITITALVAIDRTVAEQTRLEASPVIDCLDDIFFEVFRRRHELLERQPITEDVYVDRMARTSVSDLKSLPVNARACLLLLLIPVMPSSPSDAVDSSLMQIFWARTFPYRRQDAVKLLNELQLPAEAHAFMVSWIRGENLISRIAESEGGVA</sequence>
<dbReference type="SUPFAM" id="SSF52540">
    <property type="entry name" value="P-loop containing nucleoside triphosphate hydrolases"/>
    <property type="match status" value="1"/>
</dbReference>
<gene>
    <name evidence="3" type="ORF">GA0074695_4171</name>
</gene>
<dbReference type="InterPro" id="IPR027417">
    <property type="entry name" value="P-loop_NTPase"/>
</dbReference>
<evidence type="ECO:0000313" key="4">
    <source>
        <dbReference type="Proteomes" id="UP000198242"/>
    </source>
</evidence>
<dbReference type="Gene3D" id="3.40.50.300">
    <property type="entry name" value="P-loop containing nucleotide triphosphate hydrolases"/>
    <property type="match status" value="1"/>
</dbReference>
<dbReference type="InterPro" id="IPR007111">
    <property type="entry name" value="NACHT_NTPase"/>
</dbReference>
<dbReference type="Proteomes" id="UP000198242">
    <property type="component" value="Chromosome I"/>
</dbReference>
<dbReference type="RefSeq" id="WP_157744567.1">
    <property type="nucleotide sequence ID" value="NZ_LT607411.1"/>
</dbReference>
<dbReference type="PANTHER" id="PTHR46844">
    <property type="entry name" value="SLR5058 PROTEIN"/>
    <property type="match status" value="1"/>
</dbReference>
<feature type="domain" description="NACHT" evidence="2">
    <location>
        <begin position="255"/>
        <end position="380"/>
    </location>
</feature>
<proteinExistence type="predicted"/>
<dbReference type="AlphaFoldDB" id="A0A1C4YDY3"/>
<dbReference type="PROSITE" id="PS50837">
    <property type="entry name" value="NACHT"/>
    <property type="match status" value="1"/>
</dbReference>
<dbReference type="PANTHER" id="PTHR46844:SF1">
    <property type="entry name" value="SLR5058 PROTEIN"/>
    <property type="match status" value="1"/>
</dbReference>
<feature type="region of interest" description="Disordered" evidence="1">
    <location>
        <begin position="224"/>
        <end position="246"/>
    </location>
</feature>
<protein>
    <submittedName>
        <fullName evidence="3">NACHT domain-containing protein</fullName>
    </submittedName>
</protein>
<accession>A0A1C4YDY3</accession>
<organism evidence="3 4">
    <name type="scientific">Micromonospora viridifaciens</name>
    <dbReference type="NCBI Taxonomy" id="1881"/>
    <lineage>
        <taxon>Bacteria</taxon>
        <taxon>Bacillati</taxon>
        <taxon>Actinomycetota</taxon>
        <taxon>Actinomycetes</taxon>
        <taxon>Micromonosporales</taxon>
        <taxon>Micromonosporaceae</taxon>
        <taxon>Micromonospora</taxon>
    </lineage>
</organism>